<organism evidence="1 2">
    <name type="scientific">Pangasianodon hypophthalmus</name>
    <name type="common">Striped catfish</name>
    <name type="synonym">Helicophagus hypophthalmus</name>
    <dbReference type="NCBI Taxonomy" id="310915"/>
    <lineage>
        <taxon>Eukaryota</taxon>
        <taxon>Metazoa</taxon>
        <taxon>Chordata</taxon>
        <taxon>Craniata</taxon>
        <taxon>Vertebrata</taxon>
        <taxon>Euteleostomi</taxon>
        <taxon>Actinopterygii</taxon>
        <taxon>Neopterygii</taxon>
        <taxon>Teleostei</taxon>
        <taxon>Ostariophysi</taxon>
        <taxon>Siluriformes</taxon>
        <taxon>Pangasiidae</taxon>
        <taxon>Pangasianodon</taxon>
    </lineage>
</organism>
<keyword evidence="2" id="KW-1185">Reference proteome</keyword>
<comment type="caution">
    <text evidence="1">The sequence shown here is derived from an EMBL/GenBank/DDBJ whole genome shotgun (WGS) entry which is preliminary data.</text>
</comment>
<protein>
    <submittedName>
        <fullName evidence="1">Uncharacterized protein</fullName>
    </submittedName>
</protein>
<proteinExistence type="predicted"/>
<dbReference type="EMBL" id="VFJC01000007">
    <property type="protein sequence ID" value="KAB5574965.1"/>
    <property type="molecule type" value="Genomic_DNA"/>
</dbReference>
<gene>
    <name evidence="1" type="ORF">PHYPO_G00215160</name>
</gene>
<accession>A0A5N5P593</accession>
<reference evidence="1 2" key="1">
    <citation type="submission" date="2019-06" db="EMBL/GenBank/DDBJ databases">
        <title>A chromosome-scale genome assembly of the striped catfish, Pangasianodon hypophthalmus.</title>
        <authorList>
            <person name="Wen M."/>
            <person name="Zahm M."/>
            <person name="Roques C."/>
            <person name="Cabau C."/>
            <person name="Klopp C."/>
            <person name="Donnadieu C."/>
            <person name="Jouanno E."/>
            <person name="Avarre J.-C."/>
            <person name="Campet M."/>
            <person name="Ha T.T.T."/>
            <person name="Dugue R."/>
            <person name="Lampietro C."/>
            <person name="Louis A."/>
            <person name="Herpin A."/>
            <person name="Echchiki A."/>
            <person name="Berthelot C."/>
            <person name="Parey E."/>
            <person name="Roest-Crollius H."/>
            <person name="Braasch I."/>
            <person name="Postlethwait J."/>
            <person name="Bobe J."/>
            <person name="Montfort J."/>
            <person name="Bouchez O."/>
            <person name="Begum T."/>
            <person name="Schartl M."/>
            <person name="Guiguen Y."/>
        </authorList>
    </citation>
    <scope>NUCLEOTIDE SEQUENCE [LARGE SCALE GENOMIC DNA]</scope>
    <source>
        <strain evidence="1 2">Indonesia</strain>
        <tissue evidence="1">Blood</tissue>
    </source>
</reference>
<name>A0A5N5P593_PANHP</name>
<dbReference type="Proteomes" id="UP000327468">
    <property type="component" value="Chromosome 6"/>
</dbReference>
<evidence type="ECO:0000313" key="1">
    <source>
        <dbReference type="EMBL" id="KAB5574965.1"/>
    </source>
</evidence>
<sequence>MEVHKLLQNDGEGESPKVSPVLDTVMVQLDESVIAALNELPALAKSVKVVIELILGGSETFHRKTSVSSTPRTSSLPDSEIEMVPLADSKILVPKKPTRGSTEQE</sequence>
<evidence type="ECO:0000313" key="2">
    <source>
        <dbReference type="Proteomes" id="UP000327468"/>
    </source>
</evidence>
<dbReference type="AlphaFoldDB" id="A0A5N5P593"/>